<organism evidence="1 2">
    <name type="scientific">Pedobacter gandavensis</name>
    <dbReference type="NCBI Taxonomy" id="2679963"/>
    <lineage>
        <taxon>Bacteria</taxon>
        <taxon>Pseudomonadati</taxon>
        <taxon>Bacteroidota</taxon>
        <taxon>Sphingobacteriia</taxon>
        <taxon>Sphingobacteriales</taxon>
        <taxon>Sphingobacteriaceae</taxon>
        <taxon>Pedobacter</taxon>
    </lineage>
</organism>
<dbReference type="RefSeq" id="WP_182961687.1">
    <property type="nucleotide sequence ID" value="NZ_WNXC01000011.1"/>
</dbReference>
<dbReference type="EMBL" id="WNXC01000011">
    <property type="protein sequence ID" value="MBB2151719.1"/>
    <property type="molecule type" value="Genomic_DNA"/>
</dbReference>
<keyword evidence="2" id="KW-1185">Reference proteome</keyword>
<gene>
    <name evidence="1" type="ORF">GM920_22685</name>
</gene>
<evidence type="ECO:0000313" key="2">
    <source>
        <dbReference type="Proteomes" id="UP000636110"/>
    </source>
</evidence>
<evidence type="ECO:0000313" key="1">
    <source>
        <dbReference type="EMBL" id="MBB2151719.1"/>
    </source>
</evidence>
<accession>A0ABR6F2G8</accession>
<name>A0ABR6F2G8_9SPHI</name>
<proteinExistence type="predicted"/>
<reference evidence="1 2" key="1">
    <citation type="submission" date="2019-11" db="EMBL/GenBank/DDBJ databases">
        <title>Description of Pedobacter sp. LMG 31462T.</title>
        <authorList>
            <person name="Carlier A."/>
            <person name="Qi S."/>
            <person name="Vandamme P."/>
        </authorList>
    </citation>
    <scope>NUCLEOTIDE SEQUENCE [LARGE SCALE GENOMIC DNA]</scope>
    <source>
        <strain evidence="1 2">LMG 31462</strain>
    </source>
</reference>
<dbReference type="Proteomes" id="UP000636110">
    <property type="component" value="Unassembled WGS sequence"/>
</dbReference>
<sequence length="171" mass="19618">MIIAILLFLCISTKAHRILSLDVKHGFNKFDLGSRISSIKNRTSINRIHNEHPKLESYVVNYPANYKLFGYTPRKIVLDFYNGLLTQISVSMPRNESLKESQLINARILNGLGKLYGDWEELMPSEDKMITKSIIRKRTALFFKSYPESATKGDTFTYVSIPLSKLLEIKS</sequence>
<protein>
    <submittedName>
        <fullName evidence="1">Uncharacterized protein</fullName>
    </submittedName>
</protein>
<comment type="caution">
    <text evidence="1">The sequence shown here is derived from an EMBL/GenBank/DDBJ whole genome shotgun (WGS) entry which is preliminary data.</text>
</comment>